<feature type="non-terminal residue" evidence="2">
    <location>
        <position position="94"/>
    </location>
</feature>
<sequence>MKVSVRVRGEWFAVPCNKSNTTIGWVGEEALRRYQKLKPKGYHVSGREERIYQIRKTKGGAILDPDDDVSIVLDDNDFLSVVLETDKASPVTGP</sequence>
<feature type="domain" description="Par3/HAL N-terminal" evidence="1">
    <location>
        <begin position="1"/>
        <end position="84"/>
    </location>
</feature>
<protein>
    <submittedName>
        <fullName evidence="2">Histidine ammonia-lyase</fullName>
    </submittedName>
</protein>
<dbReference type="InterPro" id="IPR021922">
    <property type="entry name" value="Par3/HAL_N"/>
</dbReference>
<gene>
    <name evidence="2" type="ORF">X975_20995</name>
</gene>
<dbReference type="GO" id="GO:0016829">
    <property type="term" value="F:lyase activity"/>
    <property type="evidence" value="ECO:0007669"/>
    <property type="project" value="UniProtKB-KW"/>
</dbReference>
<proteinExistence type="predicted"/>
<organism evidence="2 3">
    <name type="scientific">Stegodyphus mimosarum</name>
    <name type="common">African social velvet spider</name>
    <dbReference type="NCBI Taxonomy" id="407821"/>
    <lineage>
        <taxon>Eukaryota</taxon>
        <taxon>Metazoa</taxon>
        <taxon>Ecdysozoa</taxon>
        <taxon>Arthropoda</taxon>
        <taxon>Chelicerata</taxon>
        <taxon>Arachnida</taxon>
        <taxon>Araneae</taxon>
        <taxon>Araneomorphae</taxon>
        <taxon>Entelegynae</taxon>
        <taxon>Eresoidea</taxon>
        <taxon>Eresidae</taxon>
        <taxon>Stegodyphus</taxon>
    </lineage>
</organism>
<dbReference type="EMBL" id="KK118013">
    <property type="protein sequence ID" value="KFM71975.1"/>
    <property type="molecule type" value="Genomic_DNA"/>
</dbReference>
<dbReference type="Gene3D" id="3.10.20.90">
    <property type="entry name" value="Phosphatidylinositol 3-kinase Catalytic Subunit, Chain A, domain 1"/>
    <property type="match status" value="1"/>
</dbReference>
<dbReference type="Proteomes" id="UP000054359">
    <property type="component" value="Unassembled WGS sequence"/>
</dbReference>
<keyword evidence="2" id="KW-0456">Lyase</keyword>
<dbReference type="STRING" id="407821.A0A087U3N6"/>
<name>A0A087U3N6_STEMI</name>
<evidence type="ECO:0000313" key="2">
    <source>
        <dbReference type="EMBL" id="KFM71975.1"/>
    </source>
</evidence>
<evidence type="ECO:0000313" key="3">
    <source>
        <dbReference type="Proteomes" id="UP000054359"/>
    </source>
</evidence>
<evidence type="ECO:0000259" key="1">
    <source>
        <dbReference type="Pfam" id="PF12053"/>
    </source>
</evidence>
<keyword evidence="3" id="KW-1185">Reference proteome</keyword>
<accession>A0A087U3N6</accession>
<dbReference type="Pfam" id="PF12053">
    <property type="entry name" value="Par3_HAL_N_term"/>
    <property type="match status" value="1"/>
</dbReference>
<dbReference type="OMA" id="FAVPCNK"/>
<reference evidence="2 3" key="1">
    <citation type="submission" date="2013-11" db="EMBL/GenBank/DDBJ databases">
        <title>Genome sequencing of Stegodyphus mimosarum.</title>
        <authorList>
            <person name="Bechsgaard J."/>
        </authorList>
    </citation>
    <scope>NUCLEOTIDE SEQUENCE [LARGE SCALE GENOMIC DNA]</scope>
</reference>
<dbReference type="AlphaFoldDB" id="A0A087U3N6"/>
<dbReference type="OrthoDB" id="10051290at2759"/>